<dbReference type="RefSeq" id="XP_007401205.1">
    <property type="nucleotide sequence ID" value="XM_007401143.1"/>
</dbReference>
<evidence type="ECO:0000256" key="1">
    <source>
        <dbReference type="SAM" id="MobiDB-lite"/>
    </source>
</evidence>
<evidence type="ECO:0000313" key="3">
    <source>
        <dbReference type="Proteomes" id="UP000008370"/>
    </source>
</evidence>
<protein>
    <submittedName>
        <fullName evidence="2">Uncharacterized protein</fullName>
    </submittedName>
</protein>
<dbReference type="HOGENOM" id="CLU_1393200_0_0_1"/>
<reference evidence="2 3" key="1">
    <citation type="journal article" date="2012" name="BMC Genomics">
        <title>Comparative genomics of the white-rot fungi, Phanerochaete carnosa and P. chrysosporium, to elucidate the genetic basis of the distinct wood types they colonize.</title>
        <authorList>
            <person name="Suzuki H."/>
            <person name="MacDonald J."/>
            <person name="Syed K."/>
            <person name="Salamov A."/>
            <person name="Hori C."/>
            <person name="Aerts A."/>
            <person name="Henrissat B."/>
            <person name="Wiebenga A."/>
            <person name="vanKuyk P.A."/>
            <person name="Barry K."/>
            <person name="Lindquist E."/>
            <person name="LaButti K."/>
            <person name="Lapidus A."/>
            <person name="Lucas S."/>
            <person name="Coutinho P."/>
            <person name="Gong Y."/>
            <person name="Samejima M."/>
            <person name="Mahadevan R."/>
            <person name="Abou-Zaid M."/>
            <person name="de Vries R.P."/>
            <person name="Igarashi K."/>
            <person name="Yadav J.S."/>
            <person name="Grigoriev I.V."/>
            <person name="Master E.R."/>
        </authorList>
    </citation>
    <scope>NUCLEOTIDE SEQUENCE [LARGE SCALE GENOMIC DNA]</scope>
    <source>
        <strain evidence="2 3">HHB-10118-sp</strain>
    </source>
</reference>
<keyword evidence="3" id="KW-1185">Reference proteome</keyword>
<accession>K5VTW5</accession>
<dbReference type="InParanoid" id="K5VTW5"/>
<name>K5VTW5_PHACS</name>
<dbReference type="KEGG" id="pco:PHACADRAFT_264487"/>
<gene>
    <name evidence="2" type="ORF">PHACADRAFT_264487</name>
</gene>
<evidence type="ECO:0000313" key="2">
    <source>
        <dbReference type="EMBL" id="EKM50009.1"/>
    </source>
</evidence>
<dbReference type="OrthoDB" id="10258882at2759"/>
<dbReference type="EMBL" id="JH930479">
    <property type="protein sequence ID" value="EKM50009.1"/>
    <property type="molecule type" value="Genomic_DNA"/>
</dbReference>
<dbReference type="AlphaFoldDB" id="K5VTW5"/>
<organism evidence="2 3">
    <name type="scientific">Phanerochaete carnosa (strain HHB-10118-sp)</name>
    <name type="common">White-rot fungus</name>
    <name type="synonym">Peniophora carnosa</name>
    <dbReference type="NCBI Taxonomy" id="650164"/>
    <lineage>
        <taxon>Eukaryota</taxon>
        <taxon>Fungi</taxon>
        <taxon>Dikarya</taxon>
        <taxon>Basidiomycota</taxon>
        <taxon>Agaricomycotina</taxon>
        <taxon>Agaricomycetes</taxon>
        <taxon>Polyporales</taxon>
        <taxon>Phanerochaetaceae</taxon>
        <taxon>Phanerochaete</taxon>
    </lineage>
</organism>
<dbReference type="Proteomes" id="UP000008370">
    <property type="component" value="Unassembled WGS sequence"/>
</dbReference>
<dbReference type="STRING" id="650164.K5VTW5"/>
<dbReference type="GeneID" id="18918831"/>
<sequence>MNLDVEEAPVMIPHERPLRVLSSFLARSFRRTLHARHEGHLAKAIAMNQKLTFTERMWPALHDSEEGAIIEEAVDDGGDSSLDEKFAHEKGVICVWDEQIRPVHSAQNNRPVDGRVYCSNERESLDSASPPLSSATSSTRPSLFMTSMKSSSLSIPTLLPPCSDTARDIPSHYPLHHPRAGIQSPLTTTRTPTSTSSKLTYWPMTPSILRQY</sequence>
<proteinExistence type="predicted"/>
<feature type="compositionally biased region" description="Low complexity" evidence="1">
    <location>
        <begin position="184"/>
        <end position="197"/>
    </location>
</feature>
<feature type="region of interest" description="Disordered" evidence="1">
    <location>
        <begin position="172"/>
        <end position="197"/>
    </location>
</feature>